<name>D6X601_STRE2</name>
<dbReference type="HOGENOM" id="CLU_137986_0_0_11"/>
<dbReference type="GO" id="GO:0004674">
    <property type="term" value="F:protein serine/threonine kinase activity"/>
    <property type="evidence" value="ECO:0007669"/>
    <property type="project" value="UniProtKB-KW"/>
</dbReference>
<organism evidence="1 2">
    <name type="scientific">Streptomyces pristinaespiralis (strain ATCC 25486 / DSM 40338 / CBS 914.69 / JCM 4507 / KCC S-0507 / NBRC 13074 / NRRL 2958 / 5647)</name>
    <dbReference type="NCBI Taxonomy" id="457429"/>
    <lineage>
        <taxon>Bacteria</taxon>
        <taxon>Bacillati</taxon>
        <taxon>Actinomycetota</taxon>
        <taxon>Actinomycetes</taxon>
        <taxon>Kitasatosporales</taxon>
        <taxon>Streptomycetaceae</taxon>
        <taxon>Streptomyces</taxon>
    </lineage>
</organism>
<keyword evidence="1" id="KW-0723">Serine/threonine-protein kinase</keyword>
<keyword evidence="1" id="KW-0808">Transferase</keyword>
<protein>
    <submittedName>
        <fullName evidence="1">Serine/threonine protein kinase</fullName>
    </submittedName>
</protein>
<reference evidence="2" key="2">
    <citation type="submission" date="2009-10" db="EMBL/GenBank/DDBJ databases">
        <title>The genome sequence of Streptomyces pristinaespiralis strain ATCC 25486.</title>
        <authorList>
            <consortium name="The Broad Institute Genome Sequencing Platform"/>
            <consortium name="Broad Institute Microbial Sequencing Center"/>
            <person name="Fischbach M."/>
            <person name="Godfrey P."/>
            <person name="Ward D."/>
            <person name="Young S."/>
            <person name="Zeng Q."/>
            <person name="Koehrsen M."/>
            <person name="Alvarado L."/>
            <person name="Berlin A.M."/>
            <person name="Bochicchio J."/>
            <person name="Borenstein D."/>
            <person name="Chapman S.B."/>
            <person name="Chen Z."/>
            <person name="Engels R."/>
            <person name="Freedman E."/>
            <person name="Gellesch M."/>
            <person name="Goldberg J."/>
            <person name="Griggs A."/>
            <person name="Gujja S."/>
            <person name="Heilman E.R."/>
            <person name="Heiman D.I."/>
            <person name="Hepburn T.A."/>
            <person name="Howarth C."/>
            <person name="Jen D."/>
            <person name="Larson L."/>
            <person name="Lewis B."/>
            <person name="Mehta T."/>
            <person name="Park D."/>
            <person name="Pearson M."/>
            <person name="Richards J."/>
            <person name="Roberts A."/>
            <person name="Saif S."/>
            <person name="Shea T.D."/>
            <person name="Shenoy N."/>
            <person name="Sisk P."/>
            <person name="Stolte C."/>
            <person name="Sykes S.N."/>
            <person name="Thomson T."/>
            <person name="Walk T."/>
            <person name="White J."/>
            <person name="Yandava C."/>
            <person name="Straight P."/>
            <person name="Clardy J."/>
            <person name="Hung D."/>
            <person name="Kolter R."/>
            <person name="Mekalanos J."/>
            <person name="Walker S."/>
            <person name="Walsh C.T."/>
            <person name="Wieland-Brown L.C."/>
            <person name="Haas B."/>
            <person name="Nusbaum C."/>
            <person name="Birren B."/>
        </authorList>
    </citation>
    <scope>NUCLEOTIDE SEQUENCE [LARGE SCALE GENOMIC DNA]</scope>
    <source>
        <strain evidence="2">ATCC 25486 / DSM 40338 / CBS 914.69 / JCM 4507 / NBRC 13074 / NRRL 2958 / 5647</strain>
    </source>
</reference>
<keyword evidence="2" id="KW-1185">Reference proteome</keyword>
<dbReference type="InterPro" id="IPR011990">
    <property type="entry name" value="TPR-like_helical_dom_sf"/>
</dbReference>
<sequence length="117" mass="13268">ELRRLADDRTAEAGPSDAQTLQYRYDAAHCLEQLGEAAAAVAEYRAVLPYYESSEPDRALQVRHRIGHLLLAVGDHTAAQQQFRSLLYDAERAYGPYHPLAAEVRRALERQQQFRMG</sequence>
<dbReference type="EMBL" id="CM000950">
    <property type="protein sequence ID" value="EFH31477.1"/>
    <property type="molecule type" value="Genomic_DNA"/>
</dbReference>
<dbReference type="eggNOG" id="COG0515">
    <property type="taxonomic scope" value="Bacteria"/>
</dbReference>
<dbReference type="AlphaFoldDB" id="D6X601"/>
<feature type="non-terminal residue" evidence="1">
    <location>
        <position position="1"/>
    </location>
</feature>
<keyword evidence="1" id="KW-0418">Kinase</keyword>
<dbReference type="SUPFAM" id="SSF48452">
    <property type="entry name" value="TPR-like"/>
    <property type="match status" value="1"/>
</dbReference>
<dbReference type="Gene3D" id="1.25.40.10">
    <property type="entry name" value="Tetratricopeptide repeat domain"/>
    <property type="match status" value="1"/>
</dbReference>
<dbReference type="Proteomes" id="UP000002805">
    <property type="component" value="Chromosome"/>
</dbReference>
<gene>
    <name evidence="1" type="ORF">SSDG_06720</name>
</gene>
<reference evidence="2" key="1">
    <citation type="submission" date="2008-02" db="EMBL/GenBank/DDBJ databases">
        <authorList>
            <consortium name="The Broad Institute Genome Sequencing Platform"/>
            <person name="Fischbach M."/>
            <person name="Ward D."/>
            <person name="Young S."/>
            <person name="Jaffe D."/>
            <person name="Gnerre S."/>
            <person name="Berlin A."/>
            <person name="Heiman D."/>
            <person name="Hepburn T."/>
            <person name="Sykes S."/>
            <person name="Alvarado L."/>
            <person name="Kodira C.D."/>
            <person name="Straight P."/>
            <person name="Clardy J."/>
            <person name="Hung D."/>
            <person name="Kolter R."/>
            <person name="Mekalanos J."/>
            <person name="Walker S."/>
            <person name="Walsh C.T."/>
            <person name="Lander E."/>
            <person name="Galagan J."/>
            <person name="Nusbaum C."/>
            <person name="Birren B."/>
        </authorList>
    </citation>
    <scope>NUCLEOTIDE SEQUENCE [LARGE SCALE GENOMIC DNA]</scope>
    <source>
        <strain evidence="2">ATCC 25486 / DSM 40338 / CBS 914.69 / JCM 4507 / NBRC 13074 / NRRL 2958 / 5647</strain>
    </source>
</reference>
<evidence type="ECO:0000313" key="2">
    <source>
        <dbReference type="Proteomes" id="UP000002805"/>
    </source>
</evidence>
<evidence type="ECO:0000313" key="1">
    <source>
        <dbReference type="EMBL" id="EFH31477.1"/>
    </source>
</evidence>
<proteinExistence type="predicted"/>
<accession>D6X601</accession>